<protein>
    <submittedName>
        <fullName evidence="2">1578_t:CDS:1</fullName>
    </submittedName>
</protein>
<feature type="region of interest" description="Disordered" evidence="1">
    <location>
        <begin position="279"/>
        <end position="300"/>
    </location>
</feature>
<evidence type="ECO:0000313" key="3">
    <source>
        <dbReference type="Proteomes" id="UP000789572"/>
    </source>
</evidence>
<dbReference type="EMBL" id="CAJVPJ010001617">
    <property type="protein sequence ID" value="CAG8597912.1"/>
    <property type="molecule type" value="Genomic_DNA"/>
</dbReference>
<proteinExistence type="predicted"/>
<comment type="caution">
    <text evidence="2">The sequence shown here is derived from an EMBL/GenBank/DDBJ whole genome shotgun (WGS) entry which is preliminary data.</text>
</comment>
<keyword evidence="3" id="KW-1185">Reference proteome</keyword>
<dbReference type="Proteomes" id="UP000789572">
    <property type="component" value="Unassembled WGS sequence"/>
</dbReference>
<gene>
    <name evidence="2" type="ORF">POCULU_LOCUS7310</name>
</gene>
<reference evidence="2" key="1">
    <citation type="submission" date="2021-06" db="EMBL/GenBank/DDBJ databases">
        <authorList>
            <person name="Kallberg Y."/>
            <person name="Tangrot J."/>
            <person name="Rosling A."/>
        </authorList>
    </citation>
    <scope>NUCLEOTIDE SEQUENCE</scope>
    <source>
        <strain evidence="2">IA702</strain>
    </source>
</reference>
<dbReference type="AlphaFoldDB" id="A0A9N9CFC3"/>
<name>A0A9N9CFC3_9GLOM</name>
<sequence>MLVITATAKLTAPYSQKDLYIWFLTPLYSIPQVCVAHASWDCITVRTLNEELETFTRDAWREATSPTGIDQKSTSGPIASCNMESFHRNPTRNADIRIHAVQFSPGEQVSPLLGTSIAISPTCGVAITGAVTGYGLSTLLKVVFCRIKGLYERITQIEQYFDSWDANMLSDAEEVGRWEVQLSKFHRGTSCSISRVFSTRDSLNSGNSSSSADDWQEQLKTVFIVRVTHLHTYTYPWDSSQLVHVFALLGMMGFDLYKSGPRADISLKRNGSNEWIEFRRRGDSEQDDSAQDDSVQGDTPITRQMNNQISLISELHYSADLLSDFVARGAIRKKTNLSDRLVEGDAPGAKHGRNSSVQIHQYAVRRQIGVATTARTFLSGPTYYMVYIFNATFPLVDEPTPVQIVLNITLIVV</sequence>
<evidence type="ECO:0000313" key="2">
    <source>
        <dbReference type="EMBL" id="CAG8597912.1"/>
    </source>
</evidence>
<evidence type="ECO:0000256" key="1">
    <source>
        <dbReference type="SAM" id="MobiDB-lite"/>
    </source>
</evidence>
<accession>A0A9N9CFC3</accession>
<organism evidence="2 3">
    <name type="scientific">Paraglomus occultum</name>
    <dbReference type="NCBI Taxonomy" id="144539"/>
    <lineage>
        <taxon>Eukaryota</taxon>
        <taxon>Fungi</taxon>
        <taxon>Fungi incertae sedis</taxon>
        <taxon>Mucoromycota</taxon>
        <taxon>Glomeromycotina</taxon>
        <taxon>Glomeromycetes</taxon>
        <taxon>Paraglomerales</taxon>
        <taxon>Paraglomeraceae</taxon>
        <taxon>Paraglomus</taxon>
    </lineage>
</organism>